<dbReference type="EnsemblMetazoa" id="ACOM031238-RA">
    <property type="protein sequence ID" value="ACOM031238-PA.1"/>
    <property type="gene ID" value="ACOM031238"/>
</dbReference>
<dbReference type="AlphaFoldDB" id="A0A8W7PHI4"/>
<name>A0A8W7PHI4_ANOCL</name>
<evidence type="ECO:0000313" key="1">
    <source>
        <dbReference type="EnsemblMetazoa" id="ACOM031238-PA.1"/>
    </source>
</evidence>
<sequence>LEDVTPSELLRRDRYLVGHLRNFAERHRGHRMGRYPVADLYDPYHPLPVRHPGPGAVGGREVPGRSGVPQVQGVHVAADTDPARNLCGGAAGAQIHPVLRVPAVRFARQAPQGRGPVRDDHLHIGGALAFDPHLAIGWYGRIRTLLPFLRQCGRNQRWWWWGSNRSRW</sequence>
<proteinExistence type="predicted"/>
<protein>
    <submittedName>
        <fullName evidence="1">Uncharacterized protein</fullName>
    </submittedName>
</protein>
<accession>A0A8W7PHI4</accession>
<dbReference type="Proteomes" id="UP000075882">
    <property type="component" value="Unassembled WGS sequence"/>
</dbReference>
<organism evidence="1">
    <name type="scientific">Anopheles coluzzii</name>
    <name type="common">African malaria mosquito</name>
    <dbReference type="NCBI Taxonomy" id="1518534"/>
    <lineage>
        <taxon>Eukaryota</taxon>
        <taxon>Metazoa</taxon>
        <taxon>Ecdysozoa</taxon>
        <taxon>Arthropoda</taxon>
        <taxon>Hexapoda</taxon>
        <taxon>Insecta</taxon>
        <taxon>Pterygota</taxon>
        <taxon>Neoptera</taxon>
        <taxon>Endopterygota</taxon>
        <taxon>Diptera</taxon>
        <taxon>Nematocera</taxon>
        <taxon>Culicoidea</taxon>
        <taxon>Culicidae</taxon>
        <taxon>Anophelinae</taxon>
        <taxon>Anopheles</taxon>
    </lineage>
</organism>
<reference evidence="1" key="1">
    <citation type="submission" date="2022-08" db="UniProtKB">
        <authorList>
            <consortium name="EnsemblMetazoa"/>
        </authorList>
    </citation>
    <scope>IDENTIFICATION</scope>
</reference>